<gene>
    <name evidence="1" type="ORF">FAZ21_15220</name>
</gene>
<sequence length="356" mass="37354">MNRGLFKAGLKKQNGILVLATAIFLLVVISLTALLSSRSAHFEQLATRNELHNSLARQAAQNGLGEMIGRLVSKQSSVSSYSTAILENHDAGNNWGYKVSIQNLGSSMYKLVSYGCADGCPSKSYYSGNVDTWENIAVATQVILIKEILIRDGALICGNSCTTIKGSVQVNGSTVPPFNKPAVVSGGDTVSASSIAINGTETINDTALKAASASPDTFTNYFFGKDANTLKSEATRSTGGCVSGTQCNSGIIYANSSLNGTYGTAANPVLVIVDAASPQSSVATVWGIVLVVGNTTSLSVFGTMTVNGQVLNQSGKFDATGSFVFTWNPDVVKTLQNQIFPPKYELVNSSWIDSGV</sequence>
<reference evidence="1 2" key="1">
    <citation type="submission" date="2019-04" db="EMBL/GenBank/DDBJ databases">
        <title>Chitiniphilus eburnea sp. nov., a novel chitinolytic bacterium isolated from aquaculture sludge.</title>
        <authorList>
            <person name="Sheng M."/>
        </authorList>
    </citation>
    <scope>NUCLEOTIDE SEQUENCE [LARGE SCALE GENOMIC DNA]</scope>
    <source>
        <strain evidence="1 2">HX-2-15</strain>
    </source>
</reference>
<keyword evidence="2" id="KW-1185">Reference proteome</keyword>
<evidence type="ECO:0008006" key="3">
    <source>
        <dbReference type="Google" id="ProtNLM"/>
    </source>
</evidence>
<proteinExistence type="predicted"/>
<evidence type="ECO:0000313" key="1">
    <source>
        <dbReference type="EMBL" id="TJZ69016.1"/>
    </source>
</evidence>
<name>A0A4U0PLL3_9NEIS</name>
<accession>A0A4U0PLL3</accession>
<dbReference type="EMBL" id="SUMF01000022">
    <property type="protein sequence ID" value="TJZ69016.1"/>
    <property type="molecule type" value="Genomic_DNA"/>
</dbReference>
<evidence type="ECO:0000313" key="2">
    <source>
        <dbReference type="Proteomes" id="UP000310016"/>
    </source>
</evidence>
<dbReference type="Proteomes" id="UP000310016">
    <property type="component" value="Unassembled WGS sequence"/>
</dbReference>
<dbReference type="AlphaFoldDB" id="A0A4U0PLL3"/>
<organism evidence="1 2">
    <name type="scientific">Chitiniphilus eburneus</name>
    <dbReference type="NCBI Taxonomy" id="2571148"/>
    <lineage>
        <taxon>Bacteria</taxon>
        <taxon>Pseudomonadati</taxon>
        <taxon>Pseudomonadota</taxon>
        <taxon>Betaproteobacteria</taxon>
        <taxon>Neisseriales</taxon>
        <taxon>Chitinibacteraceae</taxon>
        <taxon>Chitiniphilus</taxon>
    </lineage>
</organism>
<dbReference type="RefSeq" id="WP_136774299.1">
    <property type="nucleotide sequence ID" value="NZ_CP156074.1"/>
</dbReference>
<protein>
    <recommendedName>
        <fullName evidence="3">Type 4 fimbrial biogenesis protein PilX N-terminal domain-containing protein</fullName>
    </recommendedName>
</protein>
<comment type="caution">
    <text evidence="1">The sequence shown here is derived from an EMBL/GenBank/DDBJ whole genome shotgun (WGS) entry which is preliminary data.</text>
</comment>